<keyword evidence="8" id="KW-0460">Magnesium</keyword>
<evidence type="ECO:0000256" key="4">
    <source>
        <dbReference type="ARBA" id="ARBA00022705"/>
    </source>
</evidence>
<keyword evidence="5" id="KW-0479">Metal-binding</keyword>
<evidence type="ECO:0000256" key="12">
    <source>
        <dbReference type="ARBA" id="ARBA00038905"/>
    </source>
</evidence>
<evidence type="ECO:0000313" key="21">
    <source>
        <dbReference type="Proteomes" id="UP000433104"/>
    </source>
</evidence>
<keyword evidence="6" id="KW-0227">DNA damage</keyword>
<evidence type="ECO:0000256" key="15">
    <source>
        <dbReference type="ARBA" id="ARBA00041979"/>
    </source>
</evidence>
<dbReference type="EC" id="3.6.1.55" evidence="12"/>
<dbReference type="GO" id="GO:0035539">
    <property type="term" value="F:8-oxo-7,8-dihydrodeoxyguanosine triphosphate pyrophosphatase activity"/>
    <property type="evidence" value="ECO:0007669"/>
    <property type="project" value="UniProtKB-EC"/>
</dbReference>
<dbReference type="PROSITE" id="PS00893">
    <property type="entry name" value="NUDIX_BOX"/>
    <property type="match status" value="1"/>
</dbReference>
<evidence type="ECO:0000313" key="20">
    <source>
        <dbReference type="EMBL" id="MXO85107.1"/>
    </source>
</evidence>
<dbReference type="CDD" id="cd03425">
    <property type="entry name" value="NUDIX_MutT_NudA_like"/>
    <property type="match status" value="1"/>
</dbReference>
<protein>
    <recommendedName>
        <fullName evidence="13">8-oxo-dGTP diphosphatase</fullName>
        <ecNumber evidence="12">3.6.1.55</ecNumber>
    </recommendedName>
    <alternativeName>
        <fullName evidence="16">7,8-dihydro-8-oxoguanine-triphosphatase</fullName>
    </alternativeName>
    <alternativeName>
        <fullName evidence="15">Mutator protein MutT</fullName>
    </alternativeName>
    <alternativeName>
        <fullName evidence="14">dGTP pyrophosphohydrolase</fullName>
    </alternativeName>
</protein>
<comment type="caution">
    <text evidence="20">The sequence shown here is derived from an EMBL/GenBank/DDBJ whole genome shotgun (WGS) entry which is preliminary data.</text>
</comment>
<dbReference type="InterPro" id="IPR020084">
    <property type="entry name" value="NUDIX_hydrolase_CS"/>
</dbReference>
<dbReference type="PANTHER" id="PTHR47707">
    <property type="entry name" value="8-OXO-DGTP DIPHOSPHATASE"/>
    <property type="match status" value="1"/>
</dbReference>
<dbReference type="GO" id="GO:0006260">
    <property type="term" value="P:DNA replication"/>
    <property type="evidence" value="ECO:0007669"/>
    <property type="project" value="UniProtKB-KW"/>
</dbReference>
<gene>
    <name evidence="20" type="ORF">GRI38_03580</name>
</gene>
<comment type="catalytic activity">
    <reaction evidence="11">
        <text>8-oxo-GTP + H2O = 8-oxo-GMP + diphosphate + H(+)</text>
        <dbReference type="Rhea" id="RHEA:67616"/>
        <dbReference type="ChEBI" id="CHEBI:15377"/>
        <dbReference type="ChEBI" id="CHEBI:15378"/>
        <dbReference type="ChEBI" id="CHEBI:33019"/>
        <dbReference type="ChEBI" id="CHEBI:143553"/>
        <dbReference type="ChEBI" id="CHEBI:145694"/>
    </reaction>
</comment>
<dbReference type="GO" id="GO:0008413">
    <property type="term" value="F:8-oxo-7,8-dihydroguanosine triphosphate pyrophosphatase activity"/>
    <property type="evidence" value="ECO:0007669"/>
    <property type="project" value="TreeGrafter"/>
</dbReference>
<dbReference type="GO" id="GO:0046872">
    <property type="term" value="F:metal ion binding"/>
    <property type="evidence" value="ECO:0007669"/>
    <property type="project" value="UniProtKB-KW"/>
</dbReference>
<dbReference type="OrthoDB" id="9810648at2"/>
<keyword evidence="3" id="KW-0515">Mutator protein</keyword>
<proteinExistence type="inferred from homology"/>
<dbReference type="InterPro" id="IPR047127">
    <property type="entry name" value="MutT-like"/>
</dbReference>
<evidence type="ECO:0000256" key="2">
    <source>
        <dbReference type="ARBA" id="ARBA00005582"/>
    </source>
</evidence>
<organism evidence="20 21">
    <name type="scientific">Parapontixanthobacter aurantiacus</name>
    <dbReference type="NCBI Taxonomy" id="1463599"/>
    <lineage>
        <taxon>Bacteria</taxon>
        <taxon>Pseudomonadati</taxon>
        <taxon>Pseudomonadota</taxon>
        <taxon>Alphaproteobacteria</taxon>
        <taxon>Sphingomonadales</taxon>
        <taxon>Erythrobacteraceae</taxon>
        <taxon>Parapontixanthobacter</taxon>
    </lineage>
</organism>
<evidence type="ECO:0000256" key="14">
    <source>
        <dbReference type="ARBA" id="ARBA00041592"/>
    </source>
</evidence>
<dbReference type="PRINTS" id="PR00502">
    <property type="entry name" value="NUDIXFAMILY"/>
</dbReference>
<evidence type="ECO:0000256" key="3">
    <source>
        <dbReference type="ARBA" id="ARBA00022457"/>
    </source>
</evidence>
<evidence type="ECO:0000256" key="18">
    <source>
        <dbReference type="SAM" id="MobiDB-lite"/>
    </source>
</evidence>
<keyword evidence="21" id="KW-1185">Reference proteome</keyword>
<dbReference type="Pfam" id="PF00293">
    <property type="entry name" value="NUDIX"/>
    <property type="match status" value="1"/>
</dbReference>
<keyword evidence="9" id="KW-0234">DNA repair</keyword>
<dbReference type="GO" id="GO:0044715">
    <property type="term" value="F:8-oxo-dGDP phosphatase activity"/>
    <property type="evidence" value="ECO:0007669"/>
    <property type="project" value="TreeGrafter"/>
</dbReference>
<dbReference type="PANTHER" id="PTHR47707:SF1">
    <property type="entry name" value="NUDIX HYDROLASE FAMILY PROTEIN"/>
    <property type="match status" value="1"/>
</dbReference>
<feature type="region of interest" description="Disordered" evidence="18">
    <location>
        <begin position="1"/>
        <end position="23"/>
    </location>
</feature>
<evidence type="ECO:0000256" key="13">
    <source>
        <dbReference type="ARBA" id="ARBA00040794"/>
    </source>
</evidence>
<dbReference type="InterPro" id="IPR015797">
    <property type="entry name" value="NUDIX_hydrolase-like_dom_sf"/>
</dbReference>
<evidence type="ECO:0000256" key="16">
    <source>
        <dbReference type="ARBA" id="ARBA00042798"/>
    </source>
</evidence>
<evidence type="ECO:0000259" key="19">
    <source>
        <dbReference type="PROSITE" id="PS51462"/>
    </source>
</evidence>
<name>A0A844ZDK9_9SPHN</name>
<sequence length="118" mass="13228">MMQRRPLSKEHGGLWEFPGGKVEPGETPRTALVREIAEELGIRIQAKDLRAFAFGDSDDREDGGTIVVMLYSCDQWEGEPRSLEGGQIAWVPASRFRDLDMPPIDAELSRRLIQCEAA</sequence>
<evidence type="ECO:0000256" key="5">
    <source>
        <dbReference type="ARBA" id="ARBA00022723"/>
    </source>
</evidence>
<evidence type="ECO:0000256" key="9">
    <source>
        <dbReference type="ARBA" id="ARBA00023204"/>
    </source>
</evidence>
<dbReference type="InterPro" id="IPR020476">
    <property type="entry name" value="Nudix_hydrolase"/>
</dbReference>
<comment type="catalytic activity">
    <reaction evidence="10">
        <text>8-oxo-dGTP + H2O = 8-oxo-dGMP + diphosphate + H(+)</text>
        <dbReference type="Rhea" id="RHEA:31575"/>
        <dbReference type="ChEBI" id="CHEBI:15377"/>
        <dbReference type="ChEBI" id="CHEBI:15378"/>
        <dbReference type="ChEBI" id="CHEBI:33019"/>
        <dbReference type="ChEBI" id="CHEBI:63224"/>
        <dbReference type="ChEBI" id="CHEBI:77896"/>
        <dbReference type="EC" id="3.6.1.55"/>
    </reaction>
</comment>
<reference evidence="20 21" key="1">
    <citation type="submission" date="2019-12" db="EMBL/GenBank/DDBJ databases">
        <title>Genomic-based taxomic classification of the family Erythrobacteraceae.</title>
        <authorList>
            <person name="Xu L."/>
        </authorList>
    </citation>
    <scope>NUCLEOTIDE SEQUENCE [LARGE SCALE GENOMIC DNA]</scope>
    <source>
        <strain evidence="20 21">MCCC 1A09962</strain>
    </source>
</reference>
<dbReference type="SUPFAM" id="SSF55811">
    <property type="entry name" value="Nudix"/>
    <property type="match status" value="1"/>
</dbReference>
<evidence type="ECO:0000256" key="11">
    <source>
        <dbReference type="ARBA" id="ARBA00036904"/>
    </source>
</evidence>
<keyword evidence="4" id="KW-0235">DNA replication</keyword>
<keyword evidence="7 17" id="KW-0378">Hydrolase</keyword>
<comment type="similarity">
    <text evidence="2 17">Belongs to the Nudix hydrolase family.</text>
</comment>
<evidence type="ECO:0000256" key="10">
    <source>
        <dbReference type="ARBA" id="ARBA00035861"/>
    </source>
</evidence>
<dbReference type="GO" id="GO:0044716">
    <property type="term" value="F:8-oxo-GDP phosphatase activity"/>
    <property type="evidence" value="ECO:0007669"/>
    <property type="project" value="TreeGrafter"/>
</dbReference>
<dbReference type="AlphaFoldDB" id="A0A844ZDK9"/>
<dbReference type="EMBL" id="WTYW01000001">
    <property type="protein sequence ID" value="MXO85107.1"/>
    <property type="molecule type" value="Genomic_DNA"/>
</dbReference>
<evidence type="ECO:0000256" key="6">
    <source>
        <dbReference type="ARBA" id="ARBA00022763"/>
    </source>
</evidence>
<dbReference type="Gene3D" id="3.90.79.10">
    <property type="entry name" value="Nucleoside Triphosphate Pyrophosphohydrolase"/>
    <property type="match status" value="1"/>
</dbReference>
<evidence type="ECO:0000256" key="8">
    <source>
        <dbReference type="ARBA" id="ARBA00022842"/>
    </source>
</evidence>
<dbReference type="Proteomes" id="UP000433104">
    <property type="component" value="Unassembled WGS sequence"/>
</dbReference>
<accession>A0A844ZDK9</accession>
<dbReference type="PROSITE" id="PS51462">
    <property type="entry name" value="NUDIX"/>
    <property type="match status" value="1"/>
</dbReference>
<feature type="domain" description="Nudix hydrolase" evidence="19">
    <location>
        <begin position="1"/>
        <end position="114"/>
    </location>
</feature>
<evidence type="ECO:0000256" key="7">
    <source>
        <dbReference type="ARBA" id="ARBA00022801"/>
    </source>
</evidence>
<comment type="cofactor">
    <cofactor evidence="1">
        <name>Mg(2+)</name>
        <dbReference type="ChEBI" id="CHEBI:18420"/>
    </cofactor>
</comment>
<dbReference type="GO" id="GO:0006281">
    <property type="term" value="P:DNA repair"/>
    <property type="evidence" value="ECO:0007669"/>
    <property type="project" value="UniProtKB-KW"/>
</dbReference>
<dbReference type="InterPro" id="IPR000086">
    <property type="entry name" value="NUDIX_hydrolase_dom"/>
</dbReference>
<evidence type="ECO:0000256" key="17">
    <source>
        <dbReference type="RuleBase" id="RU003476"/>
    </source>
</evidence>
<evidence type="ECO:0000256" key="1">
    <source>
        <dbReference type="ARBA" id="ARBA00001946"/>
    </source>
</evidence>